<dbReference type="EMBL" id="JAVTTP010000001">
    <property type="protein sequence ID" value="MDT7828377.1"/>
    <property type="molecule type" value="Genomic_DNA"/>
</dbReference>
<dbReference type="InterPro" id="IPR022298">
    <property type="entry name" value="Conjug_transposon_TraN"/>
</dbReference>
<name>A0ABU3L4L9_9FLAO</name>
<organism evidence="1 2">
    <name type="scientific">Pricia mediterranea</name>
    <dbReference type="NCBI Taxonomy" id="3076079"/>
    <lineage>
        <taxon>Bacteria</taxon>
        <taxon>Pseudomonadati</taxon>
        <taxon>Bacteroidota</taxon>
        <taxon>Flavobacteriia</taxon>
        <taxon>Flavobacteriales</taxon>
        <taxon>Flavobacteriaceae</taxon>
        <taxon>Pricia</taxon>
    </lineage>
</organism>
<gene>
    <name evidence="1" type="ORF">RQM65_06850</name>
</gene>
<keyword evidence="2" id="KW-1185">Reference proteome</keyword>
<evidence type="ECO:0000313" key="1">
    <source>
        <dbReference type="EMBL" id="MDT7828377.1"/>
    </source>
</evidence>
<comment type="caution">
    <text evidence="1">The sequence shown here is derived from an EMBL/GenBank/DDBJ whole genome shotgun (WGS) entry which is preliminary data.</text>
</comment>
<sequence length="275" mass="32019">MKLFWSLIISMAHVGIYAQSLKTIFTNERDAVALFFPGTISQALTGSENYTFSYNRDSPQHVGIVQGVRGKNSNLLVITETGDIYSYRLAYRKVLDTLSYFVKDVDRIGNEFPPRVHARVDSVSKTVGSESYDSGGDSLRYRMKYFENFSFFQLEQNNGSLKRKRKKGVVLRLRDLIYDRNEVYALIEIRNRSGVDFEVDYLKNFKVHGNKRRKSSYQKIPLNMLYTKNFPKMVKDRQNVSFVVVLPKFTLGDSEKLMLELKERNGGRNMRLFYR</sequence>
<proteinExistence type="predicted"/>
<dbReference type="Proteomes" id="UP001250656">
    <property type="component" value="Unassembled WGS sequence"/>
</dbReference>
<evidence type="ECO:0000313" key="2">
    <source>
        <dbReference type="Proteomes" id="UP001250656"/>
    </source>
</evidence>
<dbReference type="Pfam" id="PF13595">
    <property type="entry name" value="DUF4138"/>
    <property type="match status" value="1"/>
</dbReference>
<accession>A0ABU3L4L9</accession>
<dbReference type="RefSeq" id="WP_314013664.1">
    <property type="nucleotide sequence ID" value="NZ_JAVTTP010000001.1"/>
</dbReference>
<reference evidence="1 2" key="1">
    <citation type="submission" date="2023-09" db="EMBL/GenBank/DDBJ databases">
        <title>Novel taxa isolated from Blanes Bay.</title>
        <authorList>
            <person name="Rey-Velasco X."/>
            <person name="Lucena T."/>
        </authorList>
    </citation>
    <scope>NUCLEOTIDE SEQUENCE [LARGE SCALE GENOMIC DNA]</scope>
    <source>
        <strain evidence="1 2">S334</strain>
    </source>
</reference>
<protein>
    <submittedName>
        <fullName evidence="1">DUF4138 domain-containing protein</fullName>
    </submittedName>
</protein>